<dbReference type="Proteomes" id="UP000324209">
    <property type="component" value="Chromosome"/>
</dbReference>
<dbReference type="Gene3D" id="3.40.30.10">
    <property type="entry name" value="Glutaredoxin"/>
    <property type="match status" value="1"/>
</dbReference>
<proteinExistence type="predicted"/>
<feature type="signal peptide" evidence="1">
    <location>
        <begin position="1"/>
        <end position="22"/>
    </location>
</feature>
<dbReference type="PROSITE" id="PS51257">
    <property type="entry name" value="PROKAR_LIPOPROTEIN"/>
    <property type="match status" value="1"/>
</dbReference>
<reference evidence="3 4" key="1">
    <citation type="submission" date="2019-02" db="EMBL/GenBank/DDBJ databases">
        <title>Complete Genome Sequence and Methylome Analysis of free living Spirochaetas.</title>
        <authorList>
            <person name="Fomenkov A."/>
            <person name="Dubinina G."/>
            <person name="Leshcheva N."/>
            <person name="Mikheeva N."/>
            <person name="Grabovich M."/>
            <person name="Vincze T."/>
            <person name="Roberts R.J."/>
        </authorList>
    </citation>
    <scope>NUCLEOTIDE SEQUENCE [LARGE SCALE GENOMIC DNA]</scope>
    <source>
        <strain evidence="3 4">K2</strain>
    </source>
</reference>
<dbReference type="CDD" id="cd02947">
    <property type="entry name" value="TRX_family"/>
    <property type="match status" value="1"/>
</dbReference>
<protein>
    <submittedName>
        <fullName evidence="3">Thioredoxin</fullName>
    </submittedName>
</protein>
<dbReference type="OrthoDB" id="9790390at2"/>
<evidence type="ECO:0000313" key="4">
    <source>
        <dbReference type="Proteomes" id="UP000324209"/>
    </source>
</evidence>
<gene>
    <name evidence="3" type="ORF">EXM22_03470</name>
</gene>
<feature type="domain" description="Thioredoxin" evidence="2">
    <location>
        <begin position="19"/>
        <end position="128"/>
    </location>
</feature>
<evidence type="ECO:0000259" key="2">
    <source>
        <dbReference type="PROSITE" id="PS51352"/>
    </source>
</evidence>
<dbReference type="EMBL" id="CP036150">
    <property type="protein sequence ID" value="QEN07089.1"/>
    <property type="molecule type" value="Genomic_DNA"/>
</dbReference>
<dbReference type="AlphaFoldDB" id="A0A5C1QIW3"/>
<evidence type="ECO:0000256" key="1">
    <source>
        <dbReference type="SAM" id="SignalP"/>
    </source>
</evidence>
<organism evidence="3 4">
    <name type="scientific">Oceanispirochaeta crateris</name>
    <dbReference type="NCBI Taxonomy" id="2518645"/>
    <lineage>
        <taxon>Bacteria</taxon>
        <taxon>Pseudomonadati</taxon>
        <taxon>Spirochaetota</taxon>
        <taxon>Spirochaetia</taxon>
        <taxon>Spirochaetales</taxon>
        <taxon>Spirochaetaceae</taxon>
        <taxon>Oceanispirochaeta</taxon>
    </lineage>
</organism>
<dbReference type="InterPro" id="IPR013766">
    <property type="entry name" value="Thioredoxin_domain"/>
</dbReference>
<dbReference type="KEGG" id="ock:EXM22_03470"/>
<name>A0A5C1QIW3_9SPIO</name>
<dbReference type="InterPro" id="IPR036249">
    <property type="entry name" value="Thioredoxin-like_sf"/>
</dbReference>
<dbReference type="InterPro" id="IPR012336">
    <property type="entry name" value="Thioredoxin-like_fold"/>
</dbReference>
<keyword evidence="4" id="KW-1185">Reference proteome</keyword>
<feature type="chain" id="PRO_5022746434" evidence="1">
    <location>
        <begin position="23"/>
        <end position="131"/>
    </location>
</feature>
<evidence type="ECO:0000313" key="3">
    <source>
        <dbReference type="EMBL" id="QEN07089.1"/>
    </source>
</evidence>
<dbReference type="PROSITE" id="PS51352">
    <property type="entry name" value="THIOREDOXIN_2"/>
    <property type="match status" value="1"/>
</dbReference>
<dbReference type="Pfam" id="PF13098">
    <property type="entry name" value="Thioredoxin_2"/>
    <property type="match status" value="1"/>
</dbReference>
<sequence length="131" mass="14894">MKRLIFLPFILLMILVSCTEKSSSESSTTLKPSSESEKVTFIELGSVNCIPCQAMVPIMEQMEEELGNQVEVLFYDVWTEEGKPYAQQYGIRVIPTQIFLDKSGNEYFRHEGFFAIEEVYPVLEKGGVTLP</sequence>
<dbReference type="RefSeq" id="WP_149485171.1">
    <property type="nucleotide sequence ID" value="NZ_CP036150.1"/>
</dbReference>
<keyword evidence="1" id="KW-0732">Signal</keyword>
<accession>A0A5C1QIW3</accession>
<dbReference type="SUPFAM" id="SSF52833">
    <property type="entry name" value="Thioredoxin-like"/>
    <property type="match status" value="1"/>
</dbReference>